<keyword evidence="5 10" id="KW-0378">Hydrolase</keyword>
<evidence type="ECO:0000256" key="7">
    <source>
        <dbReference type="ARBA" id="ARBA00023080"/>
    </source>
</evidence>
<dbReference type="InterPro" id="IPR002637">
    <property type="entry name" value="RdgB/HAM1"/>
</dbReference>
<dbReference type="HAMAP" id="MF_01405">
    <property type="entry name" value="Non_canon_purine_NTPase"/>
    <property type="match status" value="1"/>
</dbReference>
<dbReference type="InterPro" id="IPR020922">
    <property type="entry name" value="dITP/XTP_pyrophosphatase"/>
</dbReference>
<dbReference type="GO" id="GO:0036220">
    <property type="term" value="F:ITP diphosphatase activity"/>
    <property type="evidence" value="ECO:0007669"/>
    <property type="project" value="UniProtKB-UniRule"/>
</dbReference>
<feature type="active site" description="Proton acceptor" evidence="10">
    <location>
        <position position="78"/>
    </location>
</feature>
<evidence type="ECO:0000256" key="2">
    <source>
        <dbReference type="ARBA" id="ARBA00011738"/>
    </source>
</evidence>
<comment type="similarity">
    <text evidence="1 10 11">Belongs to the HAM1 NTPase family.</text>
</comment>
<dbReference type="EMBL" id="DVMP01000096">
    <property type="protein sequence ID" value="HIU25929.1"/>
    <property type="molecule type" value="Genomic_DNA"/>
</dbReference>
<feature type="binding site" evidence="10">
    <location>
        <begin position="161"/>
        <end position="164"/>
    </location>
    <ligand>
        <name>substrate</name>
    </ligand>
</feature>
<evidence type="ECO:0000256" key="3">
    <source>
        <dbReference type="ARBA" id="ARBA00022723"/>
    </source>
</evidence>
<keyword evidence="6 10" id="KW-0460">Magnesium</keyword>
<feature type="binding site" evidence="10">
    <location>
        <begin position="15"/>
        <end position="20"/>
    </location>
    <ligand>
        <name>substrate</name>
    </ligand>
</feature>
<dbReference type="NCBIfam" id="TIGR00042">
    <property type="entry name" value="RdgB/HAM1 family non-canonical purine NTP pyrophosphatase"/>
    <property type="match status" value="1"/>
</dbReference>
<dbReference type="GO" id="GO:0009146">
    <property type="term" value="P:purine nucleoside triphosphate catabolic process"/>
    <property type="evidence" value="ECO:0007669"/>
    <property type="project" value="UniProtKB-UniRule"/>
</dbReference>
<evidence type="ECO:0000256" key="11">
    <source>
        <dbReference type="RuleBase" id="RU003781"/>
    </source>
</evidence>
<comment type="caution">
    <text evidence="12">The sequence shown here is derived from an EMBL/GenBank/DDBJ whole genome shotgun (WGS) entry which is preliminary data.</text>
</comment>
<feature type="binding site" evidence="10">
    <location>
        <position position="78"/>
    </location>
    <ligand>
        <name>Mg(2+)</name>
        <dbReference type="ChEBI" id="CHEBI:18420"/>
    </ligand>
</feature>
<comment type="cofactor">
    <cofactor evidence="10">
        <name>Mg(2+)</name>
        <dbReference type="ChEBI" id="CHEBI:18420"/>
    </cofactor>
    <text evidence="10">Binds 1 Mg(2+) ion per subunit.</text>
</comment>
<dbReference type="GO" id="GO:0000166">
    <property type="term" value="F:nucleotide binding"/>
    <property type="evidence" value="ECO:0007669"/>
    <property type="project" value="UniProtKB-KW"/>
</dbReference>
<comment type="function">
    <text evidence="10">Pyrophosphatase that catalyzes the hydrolysis of nucleoside triphosphates to their monophosphate derivatives, with a high preference for the non-canonical purine nucleotides XTP (xanthosine triphosphate), dITP (deoxyinosine triphosphate) and ITP. Seems to function as a house-cleaning enzyme that removes non-canonical purine nucleotides from the nucleotide pool, thus preventing their incorporation into DNA/RNA and avoiding chromosomal lesions.</text>
</comment>
<evidence type="ECO:0000256" key="6">
    <source>
        <dbReference type="ARBA" id="ARBA00022842"/>
    </source>
</evidence>
<comment type="catalytic activity">
    <reaction evidence="10">
        <text>ITP + H2O = IMP + diphosphate + H(+)</text>
        <dbReference type="Rhea" id="RHEA:29399"/>
        <dbReference type="ChEBI" id="CHEBI:15377"/>
        <dbReference type="ChEBI" id="CHEBI:15378"/>
        <dbReference type="ChEBI" id="CHEBI:33019"/>
        <dbReference type="ChEBI" id="CHEBI:58053"/>
        <dbReference type="ChEBI" id="CHEBI:61402"/>
        <dbReference type="EC" id="3.6.1.66"/>
    </reaction>
</comment>
<evidence type="ECO:0000313" key="13">
    <source>
        <dbReference type="Proteomes" id="UP000824090"/>
    </source>
</evidence>
<keyword evidence="3 10" id="KW-0479">Metal-binding</keyword>
<comment type="catalytic activity">
    <reaction evidence="8 10">
        <text>dITP + H2O = dIMP + diphosphate + H(+)</text>
        <dbReference type="Rhea" id="RHEA:28342"/>
        <dbReference type="ChEBI" id="CHEBI:15377"/>
        <dbReference type="ChEBI" id="CHEBI:15378"/>
        <dbReference type="ChEBI" id="CHEBI:33019"/>
        <dbReference type="ChEBI" id="CHEBI:61194"/>
        <dbReference type="ChEBI" id="CHEBI:61382"/>
        <dbReference type="EC" id="3.6.1.66"/>
    </reaction>
</comment>
<feature type="binding site" evidence="10">
    <location>
        <position position="79"/>
    </location>
    <ligand>
        <name>substrate</name>
    </ligand>
</feature>
<feature type="binding site" evidence="10">
    <location>
        <begin position="189"/>
        <end position="190"/>
    </location>
    <ligand>
        <name>substrate</name>
    </ligand>
</feature>
<evidence type="ECO:0000313" key="12">
    <source>
        <dbReference type="EMBL" id="HIU25929.1"/>
    </source>
</evidence>
<dbReference type="Pfam" id="PF01725">
    <property type="entry name" value="Ham1p_like"/>
    <property type="match status" value="1"/>
</dbReference>
<comment type="catalytic activity">
    <reaction evidence="9 10">
        <text>XTP + H2O = XMP + diphosphate + H(+)</text>
        <dbReference type="Rhea" id="RHEA:28610"/>
        <dbReference type="ChEBI" id="CHEBI:15377"/>
        <dbReference type="ChEBI" id="CHEBI:15378"/>
        <dbReference type="ChEBI" id="CHEBI:33019"/>
        <dbReference type="ChEBI" id="CHEBI:57464"/>
        <dbReference type="ChEBI" id="CHEBI:61314"/>
        <dbReference type="EC" id="3.6.1.66"/>
    </reaction>
</comment>
<gene>
    <name evidence="12" type="primary">rdgB</name>
    <name evidence="12" type="ORF">IAC50_05490</name>
</gene>
<dbReference type="Proteomes" id="UP000824090">
    <property type="component" value="Unassembled WGS sequence"/>
</dbReference>
<dbReference type="GO" id="GO:0046872">
    <property type="term" value="F:metal ion binding"/>
    <property type="evidence" value="ECO:0007669"/>
    <property type="project" value="UniProtKB-KW"/>
</dbReference>
<dbReference type="InterPro" id="IPR029001">
    <property type="entry name" value="ITPase-like_fam"/>
</dbReference>
<evidence type="ECO:0000256" key="5">
    <source>
        <dbReference type="ARBA" id="ARBA00022801"/>
    </source>
</evidence>
<dbReference type="GO" id="GO:0009117">
    <property type="term" value="P:nucleotide metabolic process"/>
    <property type="evidence" value="ECO:0007669"/>
    <property type="project" value="UniProtKB-KW"/>
</dbReference>
<comment type="subunit">
    <text evidence="2 10">Homodimer.</text>
</comment>
<dbReference type="GO" id="GO:0035870">
    <property type="term" value="F:dITP diphosphatase activity"/>
    <property type="evidence" value="ECO:0007669"/>
    <property type="project" value="UniProtKB-UniRule"/>
</dbReference>
<name>A0A9D1L5R3_9FIRM</name>
<dbReference type="GO" id="GO:0017111">
    <property type="term" value="F:ribonucleoside triphosphate phosphatase activity"/>
    <property type="evidence" value="ECO:0007669"/>
    <property type="project" value="InterPro"/>
</dbReference>
<dbReference type="SUPFAM" id="SSF52972">
    <property type="entry name" value="ITPase-like"/>
    <property type="match status" value="1"/>
</dbReference>
<accession>A0A9D1L5R3</accession>
<comment type="caution">
    <text evidence="10">Lacks conserved residue(s) required for the propagation of feature annotation.</text>
</comment>
<proteinExistence type="inferred from homology"/>
<evidence type="ECO:0000256" key="8">
    <source>
        <dbReference type="ARBA" id="ARBA00051875"/>
    </source>
</evidence>
<evidence type="ECO:0000256" key="1">
    <source>
        <dbReference type="ARBA" id="ARBA00008023"/>
    </source>
</evidence>
<dbReference type="AlphaFoldDB" id="A0A9D1L5R3"/>
<feature type="binding site" evidence="10">
    <location>
        <position position="184"/>
    </location>
    <ligand>
        <name>substrate</name>
    </ligand>
</feature>
<protein>
    <recommendedName>
        <fullName evidence="10">dITP/XTP pyrophosphatase</fullName>
        <ecNumber evidence="10">3.6.1.66</ecNumber>
    </recommendedName>
    <alternativeName>
        <fullName evidence="10">Non-canonical purine NTP pyrophosphatase</fullName>
    </alternativeName>
    <alternativeName>
        <fullName evidence="10">Non-standard purine NTP pyrophosphatase</fullName>
    </alternativeName>
    <alternativeName>
        <fullName evidence="10">Nucleoside-triphosphate diphosphatase</fullName>
    </alternativeName>
    <alternativeName>
        <fullName evidence="10">Nucleoside-triphosphate pyrophosphatase</fullName>
        <shortName evidence="10">NTPase</shortName>
    </alternativeName>
</protein>
<dbReference type="PANTHER" id="PTHR11067:SF9">
    <property type="entry name" value="INOSINE TRIPHOSPHATE PYROPHOSPHATASE"/>
    <property type="match status" value="1"/>
</dbReference>
<evidence type="ECO:0000256" key="10">
    <source>
        <dbReference type="HAMAP-Rule" id="MF_01405"/>
    </source>
</evidence>
<dbReference type="FunFam" id="3.90.950.10:FF:000001">
    <property type="entry name" value="dITP/XTP pyrophosphatase"/>
    <property type="match status" value="1"/>
</dbReference>
<dbReference type="CDD" id="cd00515">
    <property type="entry name" value="HAM1"/>
    <property type="match status" value="1"/>
</dbReference>
<sequence length="208" mass="23185">MKEKNHGGDVIVAATRNRHKIEEIQAITEEFGMSIISRDEAGVPPVEIVEDGETFEENSYKKAFEIMKICGRTTIADDSGLEVDCLDGAPGVFSARFAGADGDDRANNQKLKELIKDVPYEERTGRFVSVITMVFPDGEVISSRGEVEGRLLLEESGENGFGYDPLFVPLGYDESFGVIDSEVKNRISHRARALEGLREKLRQREENR</sequence>
<evidence type="ECO:0000256" key="4">
    <source>
        <dbReference type="ARBA" id="ARBA00022741"/>
    </source>
</evidence>
<dbReference type="GO" id="GO:0005829">
    <property type="term" value="C:cytosol"/>
    <property type="evidence" value="ECO:0007669"/>
    <property type="project" value="TreeGrafter"/>
</dbReference>
<reference evidence="12" key="2">
    <citation type="journal article" date="2021" name="PeerJ">
        <title>Extensive microbial diversity within the chicken gut microbiome revealed by metagenomics and culture.</title>
        <authorList>
            <person name="Gilroy R."/>
            <person name="Ravi A."/>
            <person name="Getino M."/>
            <person name="Pursley I."/>
            <person name="Horton D.L."/>
            <person name="Alikhan N.F."/>
            <person name="Baker D."/>
            <person name="Gharbi K."/>
            <person name="Hall N."/>
            <person name="Watson M."/>
            <person name="Adriaenssens E.M."/>
            <person name="Foster-Nyarko E."/>
            <person name="Jarju S."/>
            <person name="Secka A."/>
            <person name="Antonio M."/>
            <person name="Oren A."/>
            <person name="Chaudhuri R.R."/>
            <person name="La Ragione R."/>
            <person name="Hildebrand F."/>
            <person name="Pallen M.J."/>
        </authorList>
    </citation>
    <scope>NUCLEOTIDE SEQUENCE</scope>
    <source>
        <strain evidence="12">ChiHcec3-6078</strain>
    </source>
</reference>
<evidence type="ECO:0000256" key="9">
    <source>
        <dbReference type="ARBA" id="ARBA00052017"/>
    </source>
</evidence>
<keyword evidence="4 10" id="KW-0547">Nucleotide-binding</keyword>
<reference evidence="12" key="1">
    <citation type="submission" date="2020-10" db="EMBL/GenBank/DDBJ databases">
        <authorList>
            <person name="Gilroy R."/>
        </authorList>
    </citation>
    <scope>NUCLEOTIDE SEQUENCE</scope>
    <source>
        <strain evidence="12">ChiHcec3-6078</strain>
    </source>
</reference>
<dbReference type="PANTHER" id="PTHR11067">
    <property type="entry name" value="INOSINE TRIPHOSPHATE PYROPHOSPHATASE/HAM1 PROTEIN"/>
    <property type="match status" value="1"/>
</dbReference>
<dbReference type="EC" id="3.6.1.66" evidence="10"/>
<organism evidence="12 13">
    <name type="scientific">Candidatus Allocopromorpha excrementigallinarum</name>
    <dbReference type="NCBI Taxonomy" id="2840742"/>
    <lineage>
        <taxon>Bacteria</taxon>
        <taxon>Bacillati</taxon>
        <taxon>Bacillota</taxon>
        <taxon>Clostridia</taxon>
        <taxon>Eubacteriales</taxon>
        <taxon>Eubacteriaceae</taxon>
        <taxon>Eubacteriaceae incertae sedis</taxon>
        <taxon>Candidatus Allocopromorpha</taxon>
    </lineage>
</organism>
<dbReference type="Gene3D" id="3.90.950.10">
    <property type="match status" value="1"/>
</dbReference>
<dbReference type="GO" id="GO:0036222">
    <property type="term" value="F:XTP diphosphatase activity"/>
    <property type="evidence" value="ECO:0007669"/>
    <property type="project" value="UniProtKB-UniRule"/>
</dbReference>
<keyword evidence="7 10" id="KW-0546">Nucleotide metabolism</keyword>